<dbReference type="RefSeq" id="WP_004870365.1">
    <property type="nucleotide sequence ID" value="NZ_CP005986.1"/>
</dbReference>
<dbReference type="KEGG" id="acz:Acaty_c0339"/>
<gene>
    <name evidence="1" type="ORF">Acaty_c0339</name>
</gene>
<dbReference type="GeneID" id="92930357"/>
<sequence length="319" mass="35456">MTPTSSVWLSGLHGLPDEVGGSLLPRLWAQGKRRLLPAGDELELMGRLLGLAGPLPAAALLATAEGISCGDHWVWALEPVRIGGGAGRALLQAGEILSEGEHEALFAAAREYTQGSSWQLARGRERWYLLSPEPLPLHSQPLSQVLGRELQQGNLSGPQSGQWRRTLDELQMILAAHPVNRRRELQGLEPWNYFWPWGGGCLPAIPEDPAVRGIFSARPELRAAAQYFGVEFAHQPQRGSATPWLWEYPGSWRFMETAADFEQRSAELLRRGSGQPLNLYSGLLPSGGVERCSWHRQQGWAFWRRRRWPDGTARPGGWT</sequence>
<organism evidence="1 2">
    <name type="scientific">Acidithiobacillus caldus (strain ATCC 51756 / DSM 8584 / KU)</name>
    <dbReference type="NCBI Taxonomy" id="637389"/>
    <lineage>
        <taxon>Bacteria</taxon>
        <taxon>Pseudomonadati</taxon>
        <taxon>Pseudomonadota</taxon>
        <taxon>Acidithiobacillia</taxon>
        <taxon>Acidithiobacillales</taxon>
        <taxon>Acidithiobacillaceae</taxon>
        <taxon>Acidithiobacillus</taxon>
    </lineage>
</organism>
<proteinExistence type="predicted"/>
<evidence type="ECO:0000313" key="1">
    <source>
        <dbReference type="EMBL" id="AIA54229.1"/>
    </source>
</evidence>
<dbReference type="EMBL" id="CP005986">
    <property type="protein sequence ID" value="AIA54229.1"/>
    <property type="molecule type" value="Genomic_DNA"/>
</dbReference>
<protein>
    <submittedName>
        <fullName evidence="1">Regulatory protein, RpfE type</fullName>
    </submittedName>
</protein>
<reference evidence="1 2" key="1">
    <citation type="journal article" date="2009" name="J. Bacteriol.">
        <title>Draft genome sequence of the extremely acidophilic bacterium Acidithiobacillus caldus ATCC 51756 reveals metabolic versatility in the genus Acidithiobacillus.</title>
        <authorList>
            <person name="Valdes J."/>
            <person name="Quatrini R."/>
            <person name="Hallberg K."/>
            <person name="Dopson M."/>
            <person name="Valenzuela P.D."/>
            <person name="Holmes D.S."/>
        </authorList>
    </citation>
    <scope>NUCLEOTIDE SEQUENCE [LARGE SCALE GENOMIC DNA]</scope>
    <source>
        <strain evidence="2">ATCC 51756 / DSM 8584 / KU</strain>
    </source>
</reference>
<dbReference type="Proteomes" id="UP000005522">
    <property type="component" value="Chromosome"/>
</dbReference>
<name>A0A059ZMH8_ACICK</name>
<dbReference type="AlphaFoldDB" id="A0A059ZMH8"/>
<dbReference type="HOGENOM" id="CLU_037503_0_0_6"/>
<evidence type="ECO:0000313" key="2">
    <source>
        <dbReference type="Proteomes" id="UP000005522"/>
    </source>
</evidence>
<dbReference type="eggNOG" id="COG4255">
    <property type="taxonomic scope" value="Bacteria"/>
</dbReference>
<accession>A0A059ZMH8</accession>